<feature type="region of interest" description="Disordered" evidence="1">
    <location>
        <begin position="194"/>
        <end position="226"/>
    </location>
</feature>
<protein>
    <recommendedName>
        <fullName evidence="4">Helix-turn-helix domain-containing protein</fullName>
    </recommendedName>
</protein>
<feature type="region of interest" description="Disordered" evidence="1">
    <location>
        <begin position="25"/>
        <end position="47"/>
    </location>
</feature>
<evidence type="ECO:0000313" key="3">
    <source>
        <dbReference type="Proteomes" id="UP001206067"/>
    </source>
</evidence>
<sequence>MKNQKPTHSPLAAYYAARNPSLQQAAPQSALMSAAPPVEAEAVDPPEPVPLCKSPHWTGAKMAGFIDALAGSHSVAEAARSVGMSRQSAYRLRARLRDTTFDHAWEAAYQHGFNQLAQSVLERAINGVEVPHYYQGELIGTSRRYNDSLALALLRNRDMGGRSAYGRHRDELNQWQWEWDALLGRIDEVGPEGYLGDTDRWADDDCIEDDGRDERADEVPAPSVTL</sequence>
<dbReference type="RefSeq" id="WP_257594746.1">
    <property type="nucleotide sequence ID" value="NZ_JANKHH010000003.1"/>
</dbReference>
<comment type="caution">
    <text evidence="2">The sequence shown here is derived from an EMBL/GenBank/DDBJ whole genome shotgun (WGS) entry which is preliminary data.</text>
</comment>
<reference evidence="2 3" key="1">
    <citation type="submission" date="2022-08" db="EMBL/GenBank/DDBJ databases">
        <title>Polyphasic taxonomy analysis of Qipengyuania sp.RS5-5.</title>
        <authorList>
            <person name="Xamxidin M."/>
            <person name="Wu M."/>
        </authorList>
    </citation>
    <scope>NUCLEOTIDE SEQUENCE [LARGE SCALE GENOMIC DNA]</scope>
    <source>
        <strain evidence="2 3">RS5-5</strain>
    </source>
</reference>
<evidence type="ECO:0000313" key="2">
    <source>
        <dbReference type="EMBL" id="MCR2832975.1"/>
    </source>
</evidence>
<evidence type="ECO:0008006" key="4">
    <source>
        <dbReference type="Google" id="ProtNLM"/>
    </source>
</evidence>
<dbReference type="EMBL" id="JANKHH010000003">
    <property type="protein sequence ID" value="MCR2832975.1"/>
    <property type="molecule type" value="Genomic_DNA"/>
</dbReference>
<organism evidence="2 3">
    <name type="scientific">Parerythrobacter lacustris</name>
    <dbReference type="NCBI Taxonomy" id="2969984"/>
    <lineage>
        <taxon>Bacteria</taxon>
        <taxon>Pseudomonadati</taxon>
        <taxon>Pseudomonadota</taxon>
        <taxon>Alphaproteobacteria</taxon>
        <taxon>Sphingomonadales</taxon>
        <taxon>Erythrobacteraceae</taxon>
        <taxon>Parerythrobacter</taxon>
    </lineage>
</organism>
<proteinExistence type="predicted"/>
<keyword evidence="3" id="KW-1185">Reference proteome</keyword>
<evidence type="ECO:0000256" key="1">
    <source>
        <dbReference type="SAM" id="MobiDB-lite"/>
    </source>
</evidence>
<dbReference type="Proteomes" id="UP001206067">
    <property type="component" value="Unassembled WGS sequence"/>
</dbReference>
<accession>A0ABT1XMT5</accession>
<name>A0ABT1XMT5_9SPHN</name>
<gene>
    <name evidence="2" type="ORF">NSO95_03380</name>
</gene>